<dbReference type="InterPro" id="IPR050250">
    <property type="entry name" value="Macrolide_Exporter_MacB"/>
</dbReference>
<evidence type="ECO:0000313" key="12">
    <source>
        <dbReference type="Proteomes" id="UP000028984"/>
    </source>
</evidence>
<dbReference type="GO" id="GO:0022857">
    <property type="term" value="F:transmembrane transporter activity"/>
    <property type="evidence" value="ECO:0007669"/>
    <property type="project" value="TreeGrafter"/>
</dbReference>
<accession>A0A087CSQ6</accession>
<evidence type="ECO:0000256" key="8">
    <source>
        <dbReference type="SAM" id="Phobius"/>
    </source>
</evidence>
<dbReference type="STRING" id="1437610.BREU_1481"/>
<feature type="transmembrane region" description="Helical" evidence="8">
    <location>
        <begin position="16"/>
        <end position="36"/>
    </location>
</feature>
<dbReference type="GO" id="GO:0005886">
    <property type="term" value="C:plasma membrane"/>
    <property type="evidence" value="ECO:0007669"/>
    <property type="project" value="UniProtKB-SubCell"/>
</dbReference>
<feature type="transmembrane region" description="Helical" evidence="8">
    <location>
        <begin position="483"/>
        <end position="508"/>
    </location>
</feature>
<comment type="subcellular location">
    <subcellularLocation>
        <location evidence="1">Cell membrane</location>
        <topology evidence="1">Multi-pass membrane protein</topology>
    </subcellularLocation>
</comment>
<dbReference type="InterPro" id="IPR025857">
    <property type="entry name" value="MacB_PCD"/>
</dbReference>
<feature type="domain" description="ABC3 transporter permease C-terminal" evidence="9">
    <location>
        <begin position="302"/>
        <end position="419"/>
    </location>
</feature>
<proteinExistence type="inferred from homology"/>
<feature type="domain" description="MacB-like periplasmic core" evidence="10">
    <location>
        <begin position="542"/>
        <end position="687"/>
    </location>
</feature>
<feature type="transmembrane region" description="Helical" evidence="8">
    <location>
        <begin position="299"/>
        <end position="323"/>
    </location>
</feature>
<keyword evidence="12" id="KW-1185">Reference proteome</keyword>
<reference evidence="11 12" key="1">
    <citation type="submission" date="2014-03" db="EMBL/GenBank/DDBJ databases">
        <title>Genomics of Bifidobacteria.</title>
        <authorList>
            <person name="Ventura M."/>
            <person name="Milani C."/>
            <person name="Lugli G.A."/>
        </authorList>
    </citation>
    <scope>NUCLEOTIDE SEQUENCE [LARGE SCALE GENOMIC DNA]</scope>
    <source>
        <strain evidence="11 12">DSM 23975</strain>
    </source>
</reference>
<dbReference type="PANTHER" id="PTHR30572">
    <property type="entry name" value="MEMBRANE COMPONENT OF TRANSPORTER-RELATED"/>
    <property type="match status" value="1"/>
</dbReference>
<dbReference type="InterPro" id="IPR003838">
    <property type="entry name" value="ABC3_permease_C"/>
</dbReference>
<evidence type="ECO:0000259" key="9">
    <source>
        <dbReference type="Pfam" id="PF02687"/>
    </source>
</evidence>
<keyword evidence="4 8" id="KW-1133">Transmembrane helix</keyword>
<dbReference type="EMBL" id="JGZK01000005">
    <property type="protein sequence ID" value="KFI86306.1"/>
    <property type="molecule type" value="Genomic_DNA"/>
</dbReference>
<dbReference type="eggNOG" id="COG4591">
    <property type="taxonomic scope" value="Bacteria"/>
</dbReference>
<feature type="transmembrane region" description="Helical" evidence="8">
    <location>
        <begin position="441"/>
        <end position="462"/>
    </location>
</feature>
<organism evidence="11 12">
    <name type="scientific">Bifidobacterium reuteri DSM 23975</name>
    <dbReference type="NCBI Taxonomy" id="1437610"/>
    <lineage>
        <taxon>Bacteria</taxon>
        <taxon>Bacillati</taxon>
        <taxon>Actinomycetota</taxon>
        <taxon>Actinomycetes</taxon>
        <taxon>Bifidobacteriales</taxon>
        <taxon>Bifidobacteriaceae</taxon>
        <taxon>Bifidobacterium</taxon>
    </lineage>
</organism>
<evidence type="ECO:0000313" key="11">
    <source>
        <dbReference type="EMBL" id="KFI86306.1"/>
    </source>
</evidence>
<feature type="region of interest" description="Disordered" evidence="7">
    <location>
        <begin position="61"/>
        <end position="92"/>
    </location>
</feature>
<evidence type="ECO:0000256" key="1">
    <source>
        <dbReference type="ARBA" id="ARBA00004651"/>
    </source>
</evidence>
<dbReference type="RefSeq" id="WP_044088834.1">
    <property type="nucleotide sequence ID" value="NZ_JDUW01000003.1"/>
</dbReference>
<evidence type="ECO:0000256" key="4">
    <source>
        <dbReference type="ARBA" id="ARBA00022989"/>
    </source>
</evidence>
<dbReference type="PANTHER" id="PTHR30572:SF4">
    <property type="entry name" value="ABC TRANSPORTER PERMEASE YTRF"/>
    <property type="match status" value="1"/>
</dbReference>
<feature type="transmembrane region" description="Helical" evidence="8">
    <location>
        <begin position="891"/>
        <end position="923"/>
    </location>
</feature>
<feature type="domain" description="MacB-like periplasmic core" evidence="10">
    <location>
        <begin position="17"/>
        <end position="222"/>
    </location>
</feature>
<comment type="caution">
    <text evidence="11">The sequence shown here is derived from an EMBL/GenBank/DDBJ whole genome shotgun (WGS) entry which is preliminary data.</text>
</comment>
<name>A0A087CSQ6_9BIFI</name>
<feature type="compositionally biased region" description="Low complexity" evidence="7">
    <location>
        <begin position="69"/>
        <end position="92"/>
    </location>
</feature>
<dbReference type="eggNOG" id="COG0577">
    <property type="taxonomic scope" value="Bacteria"/>
</dbReference>
<dbReference type="Pfam" id="PF02687">
    <property type="entry name" value="FtsX"/>
    <property type="match status" value="2"/>
</dbReference>
<evidence type="ECO:0000256" key="2">
    <source>
        <dbReference type="ARBA" id="ARBA00022475"/>
    </source>
</evidence>
<keyword evidence="5 8" id="KW-0472">Membrane</keyword>
<evidence type="ECO:0000256" key="7">
    <source>
        <dbReference type="SAM" id="MobiDB-lite"/>
    </source>
</evidence>
<feature type="transmembrane region" description="Helical" evidence="8">
    <location>
        <begin position="391"/>
        <end position="412"/>
    </location>
</feature>
<keyword evidence="2" id="KW-1003">Cell membrane</keyword>
<evidence type="ECO:0000256" key="3">
    <source>
        <dbReference type="ARBA" id="ARBA00022692"/>
    </source>
</evidence>
<gene>
    <name evidence="11" type="ORF">BREU_1481</name>
</gene>
<protein>
    <submittedName>
        <fullName evidence="11">Permease protein of ABC transporter system</fullName>
    </submittedName>
</protein>
<keyword evidence="3 8" id="KW-0812">Transmembrane</keyword>
<feature type="transmembrane region" description="Helical" evidence="8">
    <location>
        <begin position="842"/>
        <end position="870"/>
    </location>
</feature>
<feature type="domain" description="ABC3 transporter permease C-terminal" evidence="9">
    <location>
        <begin position="848"/>
        <end position="964"/>
    </location>
</feature>
<dbReference type="Proteomes" id="UP000028984">
    <property type="component" value="Unassembled WGS sequence"/>
</dbReference>
<dbReference type="OrthoDB" id="9780560at2"/>
<feature type="transmembrane region" description="Helical" evidence="8">
    <location>
        <begin position="935"/>
        <end position="954"/>
    </location>
</feature>
<feature type="transmembrane region" description="Helical" evidence="8">
    <location>
        <begin position="543"/>
        <end position="562"/>
    </location>
</feature>
<feature type="transmembrane region" description="Helical" evidence="8">
    <location>
        <begin position="343"/>
        <end position="370"/>
    </location>
</feature>
<evidence type="ECO:0000256" key="6">
    <source>
        <dbReference type="ARBA" id="ARBA00038076"/>
    </source>
</evidence>
<sequence length="972" mass="101820">MIRIGLRDARAHFGRFVMSIIAIALGVSFVVGSFCFREMMNNQVDQMLASNSDADVYVRGDTEQKDDTSASFAASSSGSESGSDSTQTSTESKNYNRIDVSLVDTIGSVQGVDTAEAVYEVNGLVLVGKDGNAVSTMGGMTSGMGLSQGTWRSATLTQGRWAKAKDEITLHTFAAETAGLNVGDTTKLVYPDGPADVRVVGIFSTASSQAGAIIIGLDPATAKEYFQQQSGQIGTARYLTVYGSAAQGQPLSVEQQQTLADRINKALPADANAVAVTGQSVRDDNAASTKKALGFIQPLILIFAIIALFVGSFIITNTFSMIVRESMRGYALLRSIGASPVQVFVTVAVQAVLLGLVGSGIGIGLGWGMVKGIVALMARMGTPMTGAVNPSVSDMLVGLIVGVLVTLIGASLPARRAAMAPPIQAMNETVNPEKPVWPRGIIGAIMMVLGVCAWAVCWRIAWVNTNGGEVSPWSRFNDLATTLGTGWPLGIGAGLIVIGVIVLAPALVTPTSAVLGWIPSHVFTVTGRLATRNLSRSKRRTANTAAALFVGVAIVSCLGVIASSAKASVAGIVDSGLKSDFSAMSVSNGQIPDDAIEAIKNTEGIDTVSQSRMLMGVTYGSGDDEASAMTFAEQPSLFTKVFAPVTNAGDADKALRDGELVVGLEVAKDNGWKVGDEVRVNGRQVVVDEAATAKAQADYQAQVKGTIDNLTAQAQQLMAAGDMAGAQAKTKEIEKVSDDAKNVDPATMVKTKNETTHVTMKVGAIIENSIYRSMVLMNDDAANKIANKYTMFTIMLFINGKSGIDLDGLKTRLIDAVKPYYVVNVQNRDEFKSTMSSMVDQILLVLYALLALSIVIAIFGIVNTLALSVSERTKEIGLLRAIGTSRAQIRGMLGIEAAIIAVFGTVLGMVVGVAAGVVIRAVYEANGLSTLSIPWNQLAVFLALSILVGLIASVSPASRALKQPVLDAVASE</sequence>
<dbReference type="Pfam" id="PF12704">
    <property type="entry name" value="MacB_PCD"/>
    <property type="match status" value="2"/>
</dbReference>
<evidence type="ECO:0000256" key="5">
    <source>
        <dbReference type="ARBA" id="ARBA00023136"/>
    </source>
</evidence>
<evidence type="ECO:0000259" key="10">
    <source>
        <dbReference type="Pfam" id="PF12704"/>
    </source>
</evidence>
<dbReference type="AlphaFoldDB" id="A0A087CSQ6"/>
<comment type="similarity">
    <text evidence="6">Belongs to the ABC-4 integral membrane protein family.</text>
</comment>